<dbReference type="AlphaFoldDB" id="A0A9X1SDG1"/>
<gene>
    <name evidence="3" type="ORF">LJ757_17495</name>
</gene>
<evidence type="ECO:0000313" key="3">
    <source>
        <dbReference type="EMBL" id="MCC3299590.1"/>
    </source>
</evidence>
<name>A0A9X1SDG1_9MICC</name>
<accession>A0A9X1SDG1</accession>
<feature type="transmembrane region" description="Helical" evidence="2">
    <location>
        <begin position="136"/>
        <end position="153"/>
    </location>
</feature>
<sequence>MGKTPAQRAAKHGEKALTPVQREMVANQTTQRTPQQARNNANLILIAAAATALFMFWYYHLLGLNQMSQLSGGLAMPDSLIGGYDMEYLAALRSAMDADALGQLSYLHKTAGTIFPLMFGFAWLLIIGLNTQRRTLRWVLWAAPILFVIADLWENVAIDNALGSAELAAGDAGLASILTVARWVLLGLSLVASVLAVFSSRTARPPELVAEDKH</sequence>
<keyword evidence="4" id="KW-1185">Reference proteome</keyword>
<evidence type="ECO:0000256" key="1">
    <source>
        <dbReference type="SAM" id="MobiDB-lite"/>
    </source>
</evidence>
<comment type="caution">
    <text evidence="3">The sequence shown here is derived from an EMBL/GenBank/DDBJ whole genome shotgun (WGS) entry which is preliminary data.</text>
</comment>
<evidence type="ECO:0000256" key="2">
    <source>
        <dbReference type="SAM" id="Phobius"/>
    </source>
</evidence>
<dbReference type="Proteomes" id="UP001139158">
    <property type="component" value="Unassembled WGS sequence"/>
</dbReference>
<keyword evidence="2" id="KW-1133">Transmembrane helix</keyword>
<keyword evidence="2" id="KW-0472">Membrane</keyword>
<protein>
    <submittedName>
        <fullName evidence="3">Uncharacterized protein</fullName>
    </submittedName>
</protein>
<organism evidence="3 4">
    <name type="scientific">Arthrobacter caoxuetaonis</name>
    <dbReference type="NCBI Taxonomy" id="2886935"/>
    <lineage>
        <taxon>Bacteria</taxon>
        <taxon>Bacillati</taxon>
        <taxon>Actinomycetota</taxon>
        <taxon>Actinomycetes</taxon>
        <taxon>Micrococcales</taxon>
        <taxon>Micrococcaceae</taxon>
        <taxon>Arthrobacter</taxon>
    </lineage>
</organism>
<reference evidence="3" key="1">
    <citation type="submission" date="2021-10" db="EMBL/GenBank/DDBJ databases">
        <title>Novel species in genus Arthrobacter.</title>
        <authorList>
            <person name="Liu Y."/>
        </authorList>
    </citation>
    <scope>NUCLEOTIDE SEQUENCE</scope>
    <source>
        <strain evidence="3">Zg-Y453</strain>
    </source>
</reference>
<proteinExistence type="predicted"/>
<dbReference type="EMBL" id="JAJFZV010000019">
    <property type="protein sequence ID" value="MCC3299590.1"/>
    <property type="molecule type" value="Genomic_DNA"/>
</dbReference>
<feature type="transmembrane region" description="Helical" evidence="2">
    <location>
        <begin position="111"/>
        <end position="129"/>
    </location>
</feature>
<dbReference type="RefSeq" id="WP_227897573.1">
    <property type="nucleotide sequence ID" value="NZ_CP099466.1"/>
</dbReference>
<evidence type="ECO:0000313" key="4">
    <source>
        <dbReference type="Proteomes" id="UP001139158"/>
    </source>
</evidence>
<keyword evidence="2" id="KW-0812">Transmembrane</keyword>
<feature type="transmembrane region" description="Helical" evidence="2">
    <location>
        <begin position="173"/>
        <end position="198"/>
    </location>
</feature>
<feature type="transmembrane region" description="Helical" evidence="2">
    <location>
        <begin position="41"/>
        <end position="59"/>
    </location>
</feature>
<feature type="region of interest" description="Disordered" evidence="1">
    <location>
        <begin position="1"/>
        <end position="20"/>
    </location>
</feature>